<keyword evidence="3" id="KW-1185">Reference proteome</keyword>
<gene>
    <name evidence="2" type="ORF">GCM10011617_10300</name>
</gene>
<dbReference type="RefSeq" id="WP_189539354.1">
    <property type="nucleotide sequence ID" value="NZ_BMZD01000002.1"/>
</dbReference>
<accession>A0A918VDB1</accession>
<reference evidence="2" key="1">
    <citation type="journal article" date="2014" name="Int. J. Syst. Evol. Microbiol.">
        <title>Complete genome sequence of Corynebacterium casei LMG S-19264T (=DSM 44701T), isolated from a smear-ripened cheese.</title>
        <authorList>
            <consortium name="US DOE Joint Genome Institute (JGI-PGF)"/>
            <person name="Walter F."/>
            <person name="Albersmeier A."/>
            <person name="Kalinowski J."/>
            <person name="Ruckert C."/>
        </authorList>
    </citation>
    <scope>NUCLEOTIDE SEQUENCE</scope>
    <source>
        <strain evidence="2">KCTC 32422</strain>
    </source>
</reference>
<dbReference type="Proteomes" id="UP000634139">
    <property type="component" value="Unassembled WGS sequence"/>
</dbReference>
<evidence type="ECO:0000259" key="1">
    <source>
        <dbReference type="Pfam" id="PF03886"/>
    </source>
</evidence>
<dbReference type="AlphaFoldDB" id="A0A918VDB1"/>
<protein>
    <recommendedName>
        <fullName evidence="1">ABC-type transport auxiliary lipoprotein component domain-containing protein</fullName>
    </recommendedName>
</protein>
<name>A0A918VDB1_9SPHN</name>
<dbReference type="InterPro" id="IPR005586">
    <property type="entry name" value="ABC_trans_aux"/>
</dbReference>
<dbReference type="Gene3D" id="3.40.50.10610">
    <property type="entry name" value="ABC-type transport auxiliary lipoprotein component"/>
    <property type="match status" value="1"/>
</dbReference>
<dbReference type="SUPFAM" id="SSF159594">
    <property type="entry name" value="XCC0632-like"/>
    <property type="match status" value="1"/>
</dbReference>
<dbReference type="PROSITE" id="PS51257">
    <property type="entry name" value="PROKAR_LIPOPROTEIN"/>
    <property type="match status" value="1"/>
</dbReference>
<sequence>MIQTVKSLRFATVTAAALVLSGCLGLGGGKAPPSLLSLTPAKSAPAGAVASGTGATAIMVMEPDTDKRLAVQRVPVQVSASSIAYLKDALWVERPARLFRGLLAETLRAQPLPGGGGRLVLEDDQAAPLIGTRLSGRLLDMGYDAREMAVVVRFDAFRTGPSGEVATRRFESVVSGVSAKPDAVGAALNRAANDVAGQVAEWMAQ</sequence>
<feature type="domain" description="ABC-type transport auxiliary lipoprotein component" evidence="1">
    <location>
        <begin position="43"/>
        <end position="200"/>
    </location>
</feature>
<dbReference type="EMBL" id="BMZD01000002">
    <property type="protein sequence ID" value="GGZ92632.1"/>
    <property type="molecule type" value="Genomic_DNA"/>
</dbReference>
<comment type="caution">
    <text evidence="2">The sequence shown here is derived from an EMBL/GenBank/DDBJ whole genome shotgun (WGS) entry which is preliminary data.</text>
</comment>
<reference evidence="2" key="2">
    <citation type="submission" date="2020-09" db="EMBL/GenBank/DDBJ databases">
        <authorList>
            <person name="Sun Q."/>
            <person name="Kim S."/>
        </authorList>
    </citation>
    <scope>NUCLEOTIDE SEQUENCE</scope>
    <source>
        <strain evidence="2">KCTC 32422</strain>
    </source>
</reference>
<evidence type="ECO:0000313" key="3">
    <source>
        <dbReference type="Proteomes" id="UP000634139"/>
    </source>
</evidence>
<organism evidence="2 3">
    <name type="scientific">Novosphingobium arvoryzae</name>
    <dbReference type="NCBI Taxonomy" id="1256514"/>
    <lineage>
        <taxon>Bacteria</taxon>
        <taxon>Pseudomonadati</taxon>
        <taxon>Pseudomonadota</taxon>
        <taxon>Alphaproteobacteria</taxon>
        <taxon>Sphingomonadales</taxon>
        <taxon>Sphingomonadaceae</taxon>
        <taxon>Novosphingobium</taxon>
    </lineage>
</organism>
<evidence type="ECO:0000313" key="2">
    <source>
        <dbReference type="EMBL" id="GGZ92632.1"/>
    </source>
</evidence>
<proteinExistence type="predicted"/>
<dbReference type="Pfam" id="PF03886">
    <property type="entry name" value="ABC_trans_aux"/>
    <property type="match status" value="1"/>
</dbReference>